<comment type="similarity">
    <text evidence="1">Belongs to the eukaryotic mitochondrial porin (TC 1.B.8.1) family.</text>
</comment>
<dbReference type="GO" id="GO:0008308">
    <property type="term" value="F:voltage-gated monoatomic anion channel activity"/>
    <property type="evidence" value="ECO:0007669"/>
    <property type="project" value="InterPro"/>
</dbReference>
<dbReference type="InterPro" id="IPR023614">
    <property type="entry name" value="Porin_dom_sf"/>
</dbReference>
<dbReference type="AlphaFoldDB" id="A0AAD7LDX2"/>
<dbReference type="EMBL" id="JARAOO010000009">
    <property type="protein sequence ID" value="KAJ7956343.1"/>
    <property type="molecule type" value="Genomic_DNA"/>
</dbReference>
<sequence length="243" mass="26631">MSKCPGFYFDIGKKARDLLHKDYGAQPPIHFHYQFLDWNLSLSCQIEQIVPGLSSLIKFDIPDSGKVELQSLHDYAGITGCIGLIRNSSRGYDPVVSFSGVAGTTFLSLGGNLAFDIATKTFNKWNAGLTINTAFLIASLKLNDKFDTLKASCYHAVNPVTRTAIAAELKHRFSTNEIVATIGAQHALFPSTLVKARVNTHGMAGALIQQELWQKVFITLAGEVDFRDMIKLPTVGLSLALRL</sequence>
<dbReference type="CDD" id="cd07306">
    <property type="entry name" value="Porin3_VDAC"/>
    <property type="match status" value="1"/>
</dbReference>
<protein>
    <submittedName>
        <fullName evidence="2">Mitochondrial outer membrane protein porin</fullName>
    </submittedName>
</protein>
<dbReference type="Proteomes" id="UP001163823">
    <property type="component" value="Chromosome 9"/>
</dbReference>
<dbReference type="InterPro" id="IPR001925">
    <property type="entry name" value="Porin_Euk"/>
</dbReference>
<proteinExistence type="inferred from homology"/>
<dbReference type="PANTHER" id="PTHR11743">
    <property type="entry name" value="VOLTAGE-DEPENDENT ANION-SELECTIVE CHANNEL"/>
    <property type="match status" value="1"/>
</dbReference>
<reference evidence="2" key="1">
    <citation type="journal article" date="2023" name="Science">
        <title>Elucidation of the pathway for biosynthesis of saponin adjuvants from the soapbark tree.</title>
        <authorList>
            <person name="Reed J."/>
            <person name="Orme A."/>
            <person name="El-Demerdash A."/>
            <person name="Owen C."/>
            <person name="Martin L.B.B."/>
            <person name="Misra R.C."/>
            <person name="Kikuchi S."/>
            <person name="Rejzek M."/>
            <person name="Martin A.C."/>
            <person name="Harkess A."/>
            <person name="Leebens-Mack J."/>
            <person name="Louveau T."/>
            <person name="Stephenson M.J."/>
            <person name="Osbourn A."/>
        </authorList>
    </citation>
    <scope>NUCLEOTIDE SEQUENCE</scope>
    <source>
        <strain evidence="2">S10</strain>
    </source>
</reference>
<dbReference type="GO" id="GO:0005741">
    <property type="term" value="C:mitochondrial outer membrane"/>
    <property type="evidence" value="ECO:0007669"/>
    <property type="project" value="InterPro"/>
</dbReference>
<dbReference type="Pfam" id="PF01459">
    <property type="entry name" value="Porin_3"/>
    <property type="match status" value="1"/>
</dbReference>
<comment type="caution">
    <text evidence="2">The sequence shown here is derived from an EMBL/GenBank/DDBJ whole genome shotgun (WGS) entry which is preliminary data.</text>
</comment>
<organism evidence="2 3">
    <name type="scientific">Quillaja saponaria</name>
    <name type="common">Soap bark tree</name>
    <dbReference type="NCBI Taxonomy" id="32244"/>
    <lineage>
        <taxon>Eukaryota</taxon>
        <taxon>Viridiplantae</taxon>
        <taxon>Streptophyta</taxon>
        <taxon>Embryophyta</taxon>
        <taxon>Tracheophyta</taxon>
        <taxon>Spermatophyta</taxon>
        <taxon>Magnoliopsida</taxon>
        <taxon>eudicotyledons</taxon>
        <taxon>Gunneridae</taxon>
        <taxon>Pentapetalae</taxon>
        <taxon>rosids</taxon>
        <taxon>fabids</taxon>
        <taxon>Fabales</taxon>
        <taxon>Quillajaceae</taxon>
        <taxon>Quillaja</taxon>
    </lineage>
</organism>
<dbReference type="PANTHER" id="PTHR11743:SF35">
    <property type="entry name" value="PORIN_VOLTAGE-DEPENDENT ANION-SELECTIVE CHANNEL PROTEIN"/>
    <property type="match status" value="1"/>
</dbReference>
<dbReference type="InterPro" id="IPR027246">
    <property type="entry name" value="Porin_Euk/Tom40"/>
</dbReference>
<gene>
    <name evidence="2" type="ORF">O6P43_022802</name>
</gene>
<evidence type="ECO:0000313" key="3">
    <source>
        <dbReference type="Proteomes" id="UP001163823"/>
    </source>
</evidence>
<accession>A0AAD7LDX2</accession>
<keyword evidence="3" id="KW-1185">Reference proteome</keyword>
<dbReference type="KEGG" id="qsa:O6P43_022802"/>
<evidence type="ECO:0000313" key="2">
    <source>
        <dbReference type="EMBL" id="KAJ7956343.1"/>
    </source>
</evidence>
<name>A0AAD7LDX2_QUISA</name>
<evidence type="ECO:0000256" key="1">
    <source>
        <dbReference type="ARBA" id="ARBA00009624"/>
    </source>
</evidence>
<dbReference type="Gene3D" id="2.40.160.10">
    <property type="entry name" value="Porin"/>
    <property type="match status" value="1"/>
</dbReference>